<dbReference type="RefSeq" id="WP_014624248.1">
    <property type="nucleotide sequence ID" value="NC_017583.1"/>
</dbReference>
<evidence type="ECO:0000313" key="2">
    <source>
        <dbReference type="Proteomes" id="UP000007254"/>
    </source>
</evidence>
<evidence type="ECO:0000313" key="1">
    <source>
        <dbReference type="EMBL" id="AEJ60868.1"/>
    </source>
</evidence>
<reference evidence="1 2" key="1">
    <citation type="submission" date="2011-06" db="EMBL/GenBank/DDBJ databases">
        <title>The complete genome of Spirochaeta thermophila DSM 6578.</title>
        <authorList>
            <consortium name="US DOE Joint Genome Institute (JGI-PGF)"/>
            <person name="Lucas S."/>
            <person name="Lapidus A."/>
            <person name="Bruce D."/>
            <person name="Goodwin L."/>
            <person name="Pitluck S."/>
            <person name="Peters L."/>
            <person name="Kyrpides N."/>
            <person name="Mavromatis K."/>
            <person name="Ivanova N."/>
            <person name="Mikailova N."/>
            <person name="Pagani I."/>
            <person name="Chertkov O."/>
            <person name="Detter J.C."/>
            <person name="Tapia R."/>
            <person name="Han C."/>
            <person name="Land M."/>
            <person name="Hauser L."/>
            <person name="Markowitz V."/>
            <person name="Cheng J.-F."/>
            <person name="Hugenholtz P."/>
            <person name="Woyke T."/>
            <person name="Wu D."/>
            <person name="Spring S."/>
            <person name="Merkhoffer B."/>
            <person name="Schneider S."/>
            <person name="Klenk H.-P."/>
            <person name="Eisen J.A."/>
        </authorList>
    </citation>
    <scope>NUCLEOTIDE SEQUENCE [LARGE SCALE GENOMIC DNA]</scope>
    <source>
        <strain evidence="2">ATCC 700085 / DSM 6578 / Z-1203</strain>
    </source>
</reference>
<name>G0G9W8_WINT7</name>
<proteinExistence type="predicted"/>
<dbReference type="InterPro" id="IPR036388">
    <property type="entry name" value="WH-like_DNA-bd_sf"/>
</dbReference>
<dbReference type="PANTHER" id="PTHR33221:SF15">
    <property type="entry name" value="HTH-TYPE TRANSCRIPTIONAL REGULATOR YWGB-RELATED"/>
    <property type="match status" value="1"/>
</dbReference>
<keyword evidence="2" id="KW-1185">Reference proteome</keyword>
<gene>
    <name evidence="1" type="ordered locus">Spith_0588</name>
</gene>
<dbReference type="InterPro" id="IPR000944">
    <property type="entry name" value="Tscrpt_reg_Rrf2"/>
</dbReference>
<dbReference type="AlphaFoldDB" id="G0G9W8"/>
<dbReference type="OrthoDB" id="9808360at2"/>
<dbReference type="Pfam" id="PF02082">
    <property type="entry name" value="Rrf2"/>
    <property type="match status" value="1"/>
</dbReference>
<sequence>MENVLFEGEAVIRIHRDLEYALIALAHLSRVRGLVSSRELASSTGLPEARLRKILQRLGRAGVLRAVQGAHGGYVLERSLSELTIGEVARALDERVILPCGRDGCEVPEFCVMRPGVIDLVSLLEQHVYSLPLSRFIGGAYEFAR</sequence>
<dbReference type="Proteomes" id="UP000007254">
    <property type="component" value="Chromosome"/>
</dbReference>
<dbReference type="KEGG" id="stq:Spith_0588"/>
<dbReference type="GO" id="GO:0005829">
    <property type="term" value="C:cytosol"/>
    <property type="evidence" value="ECO:0007669"/>
    <property type="project" value="TreeGrafter"/>
</dbReference>
<dbReference type="InterPro" id="IPR036390">
    <property type="entry name" value="WH_DNA-bd_sf"/>
</dbReference>
<dbReference type="PROSITE" id="PS51197">
    <property type="entry name" value="HTH_RRF2_2"/>
    <property type="match status" value="1"/>
</dbReference>
<dbReference type="PROSITE" id="PS01332">
    <property type="entry name" value="HTH_RRF2_1"/>
    <property type="match status" value="1"/>
</dbReference>
<dbReference type="HOGENOM" id="CLU_107144_1_2_12"/>
<accession>G0G9W8</accession>
<dbReference type="InterPro" id="IPR030489">
    <property type="entry name" value="TR_Rrf2-type_CS"/>
</dbReference>
<organism evidence="1 2">
    <name type="scientific">Winmispira thermophila (strain ATCC 700085 / DSM 6578 / Z-1203)</name>
    <name type="common">Spirochaeta thermophila</name>
    <dbReference type="NCBI Taxonomy" id="869211"/>
    <lineage>
        <taxon>Bacteria</taxon>
        <taxon>Pseudomonadati</taxon>
        <taxon>Spirochaetota</taxon>
        <taxon>Spirochaetia</taxon>
        <taxon>Winmispirales</taxon>
        <taxon>Winmispiraceae</taxon>
        <taxon>Winmispira</taxon>
    </lineage>
</organism>
<dbReference type="EMBL" id="CP002903">
    <property type="protein sequence ID" value="AEJ60868.1"/>
    <property type="molecule type" value="Genomic_DNA"/>
</dbReference>
<dbReference type="PANTHER" id="PTHR33221">
    <property type="entry name" value="WINGED HELIX-TURN-HELIX TRANSCRIPTIONAL REGULATOR, RRF2 FAMILY"/>
    <property type="match status" value="1"/>
</dbReference>
<dbReference type="GO" id="GO:0003700">
    <property type="term" value="F:DNA-binding transcription factor activity"/>
    <property type="evidence" value="ECO:0007669"/>
    <property type="project" value="TreeGrafter"/>
</dbReference>
<dbReference type="Gene3D" id="1.10.10.10">
    <property type="entry name" value="Winged helix-like DNA-binding domain superfamily/Winged helix DNA-binding domain"/>
    <property type="match status" value="1"/>
</dbReference>
<dbReference type="STRING" id="869211.Spith_0588"/>
<dbReference type="SUPFAM" id="SSF46785">
    <property type="entry name" value="Winged helix' DNA-binding domain"/>
    <property type="match status" value="1"/>
</dbReference>
<protein>
    <submittedName>
        <fullName evidence="1">Transcriptional regulator, BadM/Rrf2 family</fullName>
    </submittedName>
</protein>